<evidence type="ECO:0008006" key="3">
    <source>
        <dbReference type="Google" id="ProtNLM"/>
    </source>
</evidence>
<proteinExistence type="predicted"/>
<dbReference type="Proteomes" id="UP000708208">
    <property type="component" value="Unassembled WGS sequence"/>
</dbReference>
<protein>
    <recommendedName>
        <fullName evidence="3">Ig-like domain-containing protein</fullName>
    </recommendedName>
</protein>
<gene>
    <name evidence="1" type="ORF">AFUS01_LOCUS22810</name>
</gene>
<organism evidence="1 2">
    <name type="scientific">Allacma fusca</name>
    <dbReference type="NCBI Taxonomy" id="39272"/>
    <lineage>
        <taxon>Eukaryota</taxon>
        <taxon>Metazoa</taxon>
        <taxon>Ecdysozoa</taxon>
        <taxon>Arthropoda</taxon>
        <taxon>Hexapoda</taxon>
        <taxon>Collembola</taxon>
        <taxon>Symphypleona</taxon>
        <taxon>Sminthuridae</taxon>
        <taxon>Allacma</taxon>
    </lineage>
</organism>
<evidence type="ECO:0000313" key="1">
    <source>
        <dbReference type="EMBL" id="CAG7734419.1"/>
    </source>
</evidence>
<sequence length="75" mass="8488">NPTQQILRISAVTRDDQGMYQCFAFNDNDMAQAAGQLTVSGMLFMNRYLFLSYYTLVPFSKTPLYENTGFLSSSP</sequence>
<dbReference type="AlphaFoldDB" id="A0A8J2P7T7"/>
<dbReference type="OrthoDB" id="152385at2759"/>
<name>A0A8J2P7T7_9HEXA</name>
<feature type="non-terminal residue" evidence="1">
    <location>
        <position position="1"/>
    </location>
</feature>
<comment type="caution">
    <text evidence="1">The sequence shown here is derived from an EMBL/GenBank/DDBJ whole genome shotgun (WGS) entry which is preliminary data.</text>
</comment>
<accession>A0A8J2P7T7</accession>
<dbReference type="EMBL" id="CAJVCH010269052">
    <property type="protein sequence ID" value="CAG7734419.1"/>
    <property type="molecule type" value="Genomic_DNA"/>
</dbReference>
<reference evidence="1" key="1">
    <citation type="submission" date="2021-06" db="EMBL/GenBank/DDBJ databases">
        <authorList>
            <person name="Hodson N. C."/>
            <person name="Mongue J. A."/>
            <person name="Jaron S. K."/>
        </authorList>
    </citation>
    <scope>NUCLEOTIDE SEQUENCE</scope>
</reference>
<keyword evidence="2" id="KW-1185">Reference proteome</keyword>
<evidence type="ECO:0000313" key="2">
    <source>
        <dbReference type="Proteomes" id="UP000708208"/>
    </source>
</evidence>